<proteinExistence type="predicted"/>
<name>A0A0F9QPU6_9ZZZZ</name>
<reference evidence="1" key="1">
    <citation type="journal article" date="2015" name="Nature">
        <title>Complex archaea that bridge the gap between prokaryotes and eukaryotes.</title>
        <authorList>
            <person name="Spang A."/>
            <person name="Saw J.H."/>
            <person name="Jorgensen S.L."/>
            <person name="Zaremba-Niedzwiedzka K."/>
            <person name="Martijn J."/>
            <person name="Lind A.E."/>
            <person name="van Eijk R."/>
            <person name="Schleper C."/>
            <person name="Guy L."/>
            <person name="Ettema T.J."/>
        </authorList>
    </citation>
    <scope>NUCLEOTIDE SEQUENCE</scope>
</reference>
<accession>A0A0F9QPU6</accession>
<evidence type="ECO:0000313" key="1">
    <source>
        <dbReference type="EMBL" id="KKN15186.1"/>
    </source>
</evidence>
<comment type="caution">
    <text evidence="1">The sequence shown here is derived from an EMBL/GenBank/DDBJ whole genome shotgun (WGS) entry which is preliminary data.</text>
</comment>
<protein>
    <submittedName>
        <fullName evidence="1">Uncharacterized protein</fullName>
    </submittedName>
</protein>
<sequence>MARGQMTEQIQDIAKGFLGREITTGELRLYPYLDHVMKNNQIIEPVRCNGDDRKVLAVLRSEGHIEGGASGLAMTKEFYDYINHVLWHSYVIDAELD</sequence>
<organism evidence="1">
    <name type="scientific">marine sediment metagenome</name>
    <dbReference type="NCBI Taxonomy" id="412755"/>
    <lineage>
        <taxon>unclassified sequences</taxon>
        <taxon>metagenomes</taxon>
        <taxon>ecological metagenomes</taxon>
    </lineage>
</organism>
<dbReference type="AlphaFoldDB" id="A0A0F9QPU6"/>
<dbReference type="EMBL" id="LAZR01003738">
    <property type="protein sequence ID" value="KKN15186.1"/>
    <property type="molecule type" value="Genomic_DNA"/>
</dbReference>
<gene>
    <name evidence="1" type="ORF">LCGC14_0988750</name>
</gene>